<keyword evidence="3" id="KW-0949">S-adenosyl-L-methionine</keyword>
<dbReference type="GO" id="GO:0008168">
    <property type="term" value="F:methyltransferase activity"/>
    <property type="evidence" value="ECO:0007669"/>
    <property type="project" value="UniProtKB-KW"/>
</dbReference>
<dbReference type="CDD" id="cd02440">
    <property type="entry name" value="AdoMet_MTases"/>
    <property type="match status" value="1"/>
</dbReference>
<dbReference type="EMBL" id="JAHTGR010000010">
    <property type="protein sequence ID" value="MBV6323055.1"/>
    <property type="molecule type" value="Genomic_DNA"/>
</dbReference>
<evidence type="ECO:0000256" key="3">
    <source>
        <dbReference type="ARBA" id="ARBA00022691"/>
    </source>
</evidence>
<dbReference type="Proteomes" id="UP001155901">
    <property type="component" value="Unassembled WGS sequence"/>
</dbReference>
<comment type="caution">
    <text evidence="5">The sequence shown here is derived from an EMBL/GenBank/DDBJ whole genome shotgun (WGS) entry which is preliminary data.</text>
</comment>
<dbReference type="RefSeq" id="WP_217943766.1">
    <property type="nucleotide sequence ID" value="NZ_JAHTGR010000010.1"/>
</dbReference>
<proteinExistence type="predicted"/>
<dbReference type="AlphaFoldDB" id="A0AA41H9A4"/>
<evidence type="ECO:0000313" key="5">
    <source>
        <dbReference type="EMBL" id="MBV6323055.1"/>
    </source>
</evidence>
<reference evidence="6" key="2">
    <citation type="submission" date="2022-03" db="EMBL/GenBank/DDBJ databases">
        <title>Genome Encyclopedia of Bacteria and Archaea VI: Functional Genomics of Type Strains.</title>
        <authorList>
            <person name="Whitman W."/>
        </authorList>
    </citation>
    <scope>NUCLEOTIDE SEQUENCE</scope>
    <source>
        <strain evidence="6">HSC-15S17</strain>
    </source>
</reference>
<reference evidence="5" key="1">
    <citation type="submission" date="2021-07" db="EMBL/GenBank/DDBJ databases">
        <title>Characterization of violacein-producing bacteria and related species.</title>
        <authorList>
            <person name="Wilson H.S."/>
            <person name="De Leon M.E."/>
        </authorList>
    </citation>
    <scope>NUCLEOTIDE SEQUENCE</scope>
    <source>
        <strain evidence="5">HSC-15S17</strain>
    </source>
</reference>
<evidence type="ECO:0000256" key="1">
    <source>
        <dbReference type="ARBA" id="ARBA00022603"/>
    </source>
</evidence>
<name>A0AA41H9A4_9BURK</name>
<protein>
    <submittedName>
        <fullName evidence="5 6">SAM-dependent methyltransferase</fullName>
    </submittedName>
</protein>
<organism evidence="5 7">
    <name type="scientific">Duganella violaceipulchra</name>
    <dbReference type="NCBI Taxonomy" id="2849652"/>
    <lineage>
        <taxon>Bacteria</taxon>
        <taxon>Pseudomonadati</taxon>
        <taxon>Pseudomonadota</taxon>
        <taxon>Betaproteobacteria</taxon>
        <taxon>Burkholderiales</taxon>
        <taxon>Oxalobacteraceae</taxon>
        <taxon>Telluria group</taxon>
        <taxon>Duganella</taxon>
    </lineage>
</organism>
<evidence type="ECO:0000313" key="7">
    <source>
        <dbReference type="Proteomes" id="UP001155901"/>
    </source>
</evidence>
<dbReference type="PANTHER" id="PTHR43464:SF19">
    <property type="entry name" value="UBIQUINONE BIOSYNTHESIS O-METHYLTRANSFERASE, MITOCHONDRIAL"/>
    <property type="match status" value="1"/>
</dbReference>
<dbReference type="InterPro" id="IPR041698">
    <property type="entry name" value="Methyltransf_25"/>
</dbReference>
<evidence type="ECO:0000256" key="2">
    <source>
        <dbReference type="ARBA" id="ARBA00022679"/>
    </source>
</evidence>
<keyword evidence="2" id="KW-0808">Transferase</keyword>
<keyword evidence="8" id="KW-1185">Reference proteome</keyword>
<dbReference type="GO" id="GO:0032259">
    <property type="term" value="P:methylation"/>
    <property type="evidence" value="ECO:0007669"/>
    <property type="project" value="UniProtKB-KW"/>
</dbReference>
<evidence type="ECO:0000313" key="6">
    <source>
        <dbReference type="EMBL" id="MCP2010159.1"/>
    </source>
</evidence>
<dbReference type="Proteomes" id="UP001162889">
    <property type="component" value="Unassembled WGS sequence"/>
</dbReference>
<evidence type="ECO:0000259" key="4">
    <source>
        <dbReference type="Pfam" id="PF13649"/>
    </source>
</evidence>
<feature type="domain" description="Methyltransferase" evidence="4">
    <location>
        <begin position="43"/>
        <end position="132"/>
    </location>
</feature>
<dbReference type="PANTHER" id="PTHR43464">
    <property type="entry name" value="METHYLTRANSFERASE"/>
    <property type="match status" value="1"/>
</dbReference>
<dbReference type="Pfam" id="PF13649">
    <property type="entry name" value="Methyltransf_25"/>
    <property type="match status" value="1"/>
</dbReference>
<sequence length="272" mass="29634">MDASLWNGAAGNTWVAAQDMLDRMYQPIEDLIVQTIPAEARRVLDVGCGTGSIAHAIARRLGPDGHCTGIDVSAPMLAAAAARGQPSNISYILDDAQQHVFEAASFDAIVSRFGLMFFDDPVAAFGNLRQAARERATLHAVVWRSPEENPFMTAAERSAADLLPGLPVRRPDEPGQFGLANRQRLQAILEQSGWRDIDIAPLDVACSFPENRLYQYLTQLGPVGRALQTADEHIRQQVAQAVRSGFEPYVHGDEVRFTAACWDIKATGPANL</sequence>
<dbReference type="EMBL" id="JALJZU010000007">
    <property type="protein sequence ID" value="MCP2010159.1"/>
    <property type="molecule type" value="Genomic_DNA"/>
</dbReference>
<accession>A0AA41H9A4</accession>
<evidence type="ECO:0000313" key="8">
    <source>
        <dbReference type="Proteomes" id="UP001162889"/>
    </source>
</evidence>
<keyword evidence="1 5" id="KW-0489">Methyltransferase</keyword>
<gene>
    <name evidence="5" type="ORF">KVP70_19160</name>
    <name evidence="6" type="ORF">L1274_003891</name>
</gene>